<evidence type="ECO:0000313" key="1">
    <source>
        <dbReference type="EMBL" id="RDH88931.1"/>
    </source>
</evidence>
<accession>A0A370DUE7</accession>
<comment type="caution">
    <text evidence="1">The sequence shown here is derived from an EMBL/GenBank/DDBJ whole genome shotgun (WGS) entry which is preliminary data.</text>
</comment>
<dbReference type="AlphaFoldDB" id="A0A370DUE7"/>
<sequence length="63" mass="7224">MKKTWAQVAPNVFENMEVIGIFILQISSIEDDEYHEDNKDRSGAPFLRASCSKLRGIKPKEIE</sequence>
<evidence type="ECO:0000313" key="2">
    <source>
        <dbReference type="Proteomes" id="UP000255508"/>
    </source>
</evidence>
<reference evidence="1 2" key="1">
    <citation type="journal article" date="2018" name="ISME J.">
        <title>Endosymbiont genomes yield clues of tubeworm success.</title>
        <authorList>
            <person name="Li Y."/>
            <person name="Liles M.R."/>
            <person name="Halanych K.M."/>
        </authorList>
    </citation>
    <scope>NUCLEOTIDE SEQUENCE [LARGE SCALE GENOMIC DNA]</scope>
    <source>
        <strain evidence="1">A1422</strain>
    </source>
</reference>
<dbReference type="Proteomes" id="UP000255508">
    <property type="component" value="Unassembled WGS sequence"/>
</dbReference>
<proteinExistence type="predicted"/>
<name>A0A370DUE7_9GAMM</name>
<protein>
    <submittedName>
        <fullName evidence="1">Uncharacterized protein</fullName>
    </submittedName>
</protein>
<dbReference type="EMBL" id="QFXD01000241">
    <property type="protein sequence ID" value="RDH88931.1"/>
    <property type="molecule type" value="Genomic_DNA"/>
</dbReference>
<organism evidence="1 2">
    <name type="scientific">endosymbiont of Lamellibrachia luymesi</name>
    <dbReference type="NCBI Taxonomy" id="2200907"/>
    <lineage>
        <taxon>Bacteria</taxon>
        <taxon>Pseudomonadati</taxon>
        <taxon>Pseudomonadota</taxon>
        <taxon>Gammaproteobacteria</taxon>
        <taxon>sulfur-oxidizing symbionts</taxon>
    </lineage>
</organism>
<gene>
    <name evidence="1" type="ORF">DIZ79_13840</name>
</gene>